<evidence type="ECO:0000313" key="1">
    <source>
        <dbReference type="EMBL" id="RVW13320.1"/>
    </source>
</evidence>
<reference evidence="1 2" key="1">
    <citation type="journal article" date="2018" name="PLoS Genet.">
        <title>Population sequencing reveals clonal diversity and ancestral inbreeding in the grapevine cultivar Chardonnay.</title>
        <authorList>
            <person name="Roach M.J."/>
            <person name="Johnson D.L."/>
            <person name="Bohlmann J."/>
            <person name="van Vuuren H.J."/>
            <person name="Jones S.J."/>
            <person name="Pretorius I.S."/>
            <person name="Schmidt S.A."/>
            <person name="Borneman A.R."/>
        </authorList>
    </citation>
    <scope>NUCLEOTIDE SEQUENCE [LARGE SCALE GENOMIC DNA]</scope>
    <source>
        <strain evidence="2">cv. Chardonnay</strain>
        <tissue evidence="1">Leaf</tissue>
    </source>
</reference>
<accession>A0A438BR20</accession>
<name>A0A438BR20_VITVI</name>
<dbReference type="Proteomes" id="UP000288805">
    <property type="component" value="Unassembled WGS sequence"/>
</dbReference>
<organism evidence="1 2">
    <name type="scientific">Vitis vinifera</name>
    <name type="common">Grape</name>
    <dbReference type="NCBI Taxonomy" id="29760"/>
    <lineage>
        <taxon>Eukaryota</taxon>
        <taxon>Viridiplantae</taxon>
        <taxon>Streptophyta</taxon>
        <taxon>Embryophyta</taxon>
        <taxon>Tracheophyta</taxon>
        <taxon>Spermatophyta</taxon>
        <taxon>Magnoliopsida</taxon>
        <taxon>eudicotyledons</taxon>
        <taxon>Gunneridae</taxon>
        <taxon>Pentapetalae</taxon>
        <taxon>rosids</taxon>
        <taxon>Vitales</taxon>
        <taxon>Vitaceae</taxon>
        <taxon>Viteae</taxon>
        <taxon>Vitis</taxon>
    </lineage>
</organism>
<proteinExistence type="predicted"/>
<dbReference type="EMBL" id="QGNW01002656">
    <property type="protein sequence ID" value="RVW13320.1"/>
    <property type="molecule type" value="Genomic_DNA"/>
</dbReference>
<sequence>MKPTIGKTYMFLSMTKDVWDAIRETYSDAENASQIFAIKTRLWQMKQGDQEVTEYYTELLGLRQDLDLNCEEE</sequence>
<gene>
    <name evidence="1" type="ORF">CK203_089013</name>
</gene>
<protein>
    <submittedName>
        <fullName evidence="1">Uncharacterized protein</fullName>
    </submittedName>
</protein>
<comment type="caution">
    <text evidence="1">The sequence shown here is derived from an EMBL/GenBank/DDBJ whole genome shotgun (WGS) entry which is preliminary data.</text>
</comment>
<dbReference type="AlphaFoldDB" id="A0A438BR20"/>
<evidence type="ECO:0000313" key="2">
    <source>
        <dbReference type="Proteomes" id="UP000288805"/>
    </source>
</evidence>